<dbReference type="EMBL" id="KV424011">
    <property type="protein sequence ID" value="KZT54565.1"/>
    <property type="molecule type" value="Genomic_DNA"/>
</dbReference>
<proteinExistence type="predicted"/>
<feature type="region of interest" description="Disordered" evidence="1">
    <location>
        <begin position="1"/>
        <end position="47"/>
    </location>
</feature>
<feature type="compositionally biased region" description="Low complexity" evidence="1">
    <location>
        <begin position="196"/>
        <end position="205"/>
    </location>
</feature>
<sequence length="375" mass="40234">MPYNTRSSGRKSVSSDAAPSTPIRRASSSRESQAPTTVSAPTSPTHPLLRDLVISNEDAQNEVLMAVVSILADQEDAKPLATYDMARLTHHKANALSTCIRAHLRRESPPHLLVRHDPAGDGKIPTYSLNVPLHPSAQRTYALTSAVPSAAPSAVHADMDLDDDNNGLQDDFDLDVDIDGADALKTEDDDFFEAFGSPPGSVSPVITPPPPLSSSIPRLRSHFVENLAMPSRGISPDATSDGSSAPSTPRSPSSPLVPSTIPLSPTTGLLSQGFKAMLLQESSKNAMDAYASSPVLDVNSGFFPSMTMVGPGFQPQIAQEDYISYKQSAMVNIQAFPEPVTMVSESKWDSGEDWMMGPESMPLDELDRELSEAWH</sequence>
<reference evidence="2 3" key="1">
    <citation type="journal article" date="2016" name="Mol. Biol. Evol.">
        <title>Comparative Genomics of Early-Diverging Mushroom-Forming Fungi Provides Insights into the Origins of Lignocellulose Decay Capabilities.</title>
        <authorList>
            <person name="Nagy L.G."/>
            <person name="Riley R."/>
            <person name="Tritt A."/>
            <person name="Adam C."/>
            <person name="Daum C."/>
            <person name="Floudas D."/>
            <person name="Sun H."/>
            <person name="Yadav J.S."/>
            <person name="Pangilinan J."/>
            <person name="Larsson K.H."/>
            <person name="Matsuura K."/>
            <person name="Barry K."/>
            <person name="Labutti K."/>
            <person name="Kuo R."/>
            <person name="Ohm R.A."/>
            <person name="Bhattacharya S.S."/>
            <person name="Shirouzu T."/>
            <person name="Yoshinaga Y."/>
            <person name="Martin F.M."/>
            <person name="Grigoriev I.V."/>
            <person name="Hibbett D.S."/>
        </authorList>
    </citation>
    <scope>NUCLEOTIDE SEQUENCE [LARGE SCALE GENOMIC DNA]</scope>
    <source>
        <strain evidence="2 3">HHB12733</strain>
    </source>
</reference>
<gene>
    <name evidence="2" type="ORF">CALCODRAFT_485416</name>
</gene>
<name>A0A165ECM2_9BASI</name>
<dbReference type="Proteomes" id="UP000076842">
    <property type="component" value="Unassembled WGS sequence"/>
</dbReference>
<feature type="region of interest" description="Disordered" evidence="1">
    <location>
        <begin position="193"/>
        <end position="217"/>
    </location>
</feature>
<feature type="compositionally biased region" description="Low complexity" evidence="1">
    <location>
        <begin position="34"/>
        <end position="47"/>
    </location>
</feature>
<evidence type="ECO:0000313" key="3">
    <source>
        <dbReference type="Proteomes" id="UP000076842"/>
    </source>
</evidence>
<dbReference type="OrthoDB" id="3360611at2759"/>
<evidence type="ECO:0000256" key="1">
    <source>
        <dbReference type="SAM" id="MobiDB-lite"/>
    </source>
</evidence>
<feature type="compositionally biased region" description="Low complexity" evidence="1">
    <location>
        <begin position="243"/>
        <end position="259"/>
    </location>
</feature>
<dbReference type="AlphaFoldDB" id="A0A165ECM2"/>
<feature type="compositionally biased region" description="Polar residues" evidence="1">
    <location>
        <begin position="1"/>
        <end position="18"/>
    </location>
</feature>
<feature type="region of interest" description="Disordered" evidence="1">
    <location>
        <begin position="230"/>
        <end position="263"/>
    </location>
</feature>
<organism evidence="2 3">
    <name type="scientific">Calocera cornea HHB12733</name>
    <dbReference type="NCBI Taxonomy" id="1353952"/>
    <lineage>
        <taxon>Eukaryota</taxon>
        <taxon>Fungi</taxon>
        <taxon>Dikarya</taxon>
        <taxon>Basidiomycota</taxon>
        <taxon>Agaricomycotina</taxon>
        <taxon>Dacrymycetes</taxon>
        <taxon>Dacrymycetales</taxon>
        <taxon>Dacrymycetaceae</taxon>
        <taxon>Calocera</taxon>
    </lineage>
</organism>
<evidence type="ECO:0000313" key="2">
    <source>
        <dbReference type="EMBL" id="KZT54565.1"/>
    </source>
</evidence>
<keyword evidence="3" id="KW-1185">Reference proteome</keyword>
<protein>
    <submittedName>
        <fullName evidence="2">Uncharacterized protein</fullName>
    </submittedName>
</protein>
<dbReference type="InParanoid" id="A0A165ECM2"/>
<accession>A0A165ECM2</accession>